<keyword evidence="3" id="KW-1185">Reference proteome</keyword>
<proteinExistence type="predicted"/>
<organism evidence="2 3">
    <name type="scientific">Ramazzottius varieornatus</name>
    <name type="common">Water bear</name>
    <name type="synonym">Tardigrade</name>
    <dbReference type="NCBI Taxonomy" id="947166"/>
    <lineage>
        <taxon>Eukaryota</taxon>
        <taxon>Metazoa</taxon>
        <taxon>Ecdysozoa</taxon>
        <taxon>Tardigrada</taxon>
        <taxon>Eutardigrada</taxon>
        <taxon>Parachela</taxon>
        <taxon>Hypsibioidea</taxon>
        <taxon>Ramazzottiidae</taxon>
        <taxon>Ramazzottius</taxon>
    </lineage>
</organism>
<accession>A0A1D1UNR4</accession>
<dbReference type="Proteomes" id="UP000186922">
    <property type="component" value="Unassembled WGS sequence"/>
</dbReference>
<name>A0A1D1UNR4_RAMVA</name>
<reference evidence="2 3" key="1">
    <citation type="journal article" date="2016" name="Nat. Commun.">
        <title>Extremotolerant tardigrade genome and improved radiotolerance of human cultured cells by tardigrade-unique protein.</title>
        <authorList>
            <person name="Hashimoto T."/>
            <person name="Horikawa D.D."/>
            <person name="Saito Y."/>
            <person name="Kuwahara H."/>
            <person name="Kozuka-Hata H."/>
            <person name="Shin-I T."/>
            <person name="Minakuchi Y."/>
            <person name="Ohishi K."/>
            <person name="Motoyama A."/>
            <person name="Aizu T."/>
            <person name="Enomoto A."/>
            <person name="Kondo K."/>
            <person name="Tanaka S."/>
            <person name="Hara Y."/>
            <person name="Koshikawa S."/>
            <person name="Sagara H."/>
            <person name="Miura T."/>
            <person name="Yokobori S."/>
            <person name="Miyagawa K."/>
            <person name="Suzuki Y."/>
            <person name="Kubo T."/>
            <person name="Oyama M."/>
            <person name="Kohara Y."/>
            <person name="Fujiyama A."/>
            <person name="Arakawa K."/>
            <person name="Katayama T."/>
            <person name="Toyoda A."/>
            <person name="Kunieda T."/>
        </authorList>
    </citation>
    <scope>NUCLEOTIDE SEQUENCE [LARGE SCALE GENOMIC DNA]</scope>
    <source>
        <strain evidence="2 3">YOKOZUNA-1</strain>
    </source>
</reference>
<dbReference type="EMBL" id="BDGG01000002">
    <property type="protein sequence ID" value="GAU91081.1"/>
    <property type="molecule type" value="Genomic_DNA"/>
</dbReference>
<evidence type="ECO:0000313" key="2">
    <source>
        <dbReference type="EMBL" id="GAU91081.1"/>
    </source>
</evidence>
<comment type="caution">
    <text evidence="2">The sequence shown here is derived from an EMBL/GenBank/DDBJ whole genome shotgun (WGS) entry which is preliminary data.</text>
</comment>
<dbReference type="AlphaFoldDB" id="A0A1D1UNR4"/>
<feature type="region of interest" description="Disordered" evidence="1">
    <location>
        <begin position="1"/>
        <end position="48"/>
    </location>
</feature>
<evidence type="ECO:0000313" key="3">
    <source>
        <dbReference type="Proteomes" id="UP000186922"/>
    </source>
</evidence>
<protein>
    <submittedName>
        <fullName evidence="2">Uncharacterized protein</fullName>
    </submittedName>
</protein>
<evidence type="ECO:0000256" key="1">
    <source>
        <dbReference type="SAM" id="MobiDB-lite"/>
    </source>
</evidence>
<gene>
    <name evidence="2" type="primary">RvY_03403-1</name>
    <name evidence="2" type="synonym">RvY_03403.1</name>
    <name evidence="2" type="ORF">RvY_03403</name>
</gene>
<sequence length="139" mass="15397">MENMKPNYRQASRPSGPTRAPKSRKTAAAPSRSKRISTEKARASSLPMNRPAFTRRWTSILASLSKKVGKKTLKQQVASTHHRLSIGQLPPSADYCCYPHEAVELKVLAALYLLPYTNFITFSSSLGLLVEGFPNAMYA</sequence>